<dbReference type="Proteomes" id="UP000229044">
    <property type="component" value="Unassembled WGS sequence"/>
</dbReference>
<proteinExistence type="predicted"/>
<accession>A0A2G1VBB6</accession>
<comment type="caution">
    <text evidence="1">The sequence shown here is derived from an EMBL/GenBank/DDBJ whole genome shotgun (WGS) entry which is preliminary data.</text>
</comment>
<evidence type="ECO:0000313" key="1">
    <source>
        <dbReference type="EMBL" id="PHQ24045.1"/>
    </source>
</evidence>
<evidence type="ECO:0000313" key="2">
    <source>
        <dbReference type="Proteomes" id="UP000229044"/>
    </source>
</evidence>
<dbReference type="EMBL" id="NTFI01000006">
    <property type="protein sequence ID" value="PHQ24045.1"/>
    <property type="molecule type" value="Genomic_DNA"/>
</dbReference>
<reference evidence="1 2" key="1">
    <citation type="submission" date="2017-09" db="EMBL/GenBank/DDBJ databases">
        <title>The draft genome sequences of Marinobacter guineae M3B.</title>
        <authorList>
            <person name="Cao J."/>
        </authorList>
    </citation>
    <scope>NUCLEOTIDE SEQUENCE [LARGE SCALE GENOMIC DNA]</scope>
    <source>
        <strain evidence="1 2">M3B</strain>
    </source>
</reference>
<name>A0A2G1VBB6_9GAMM</name>
<dbReference type="RefSeq" id="WP_099619620.1">
    <property type="nucleotide sequence ID" value="NZ_KZ319342.1"/>
</dbReference>
<keyword evidence="2" id="KW-1185">Reference proteome</keyword>
<protein>
    <submittedName>
        <fullName evidence="1">Uncharacterized protein</fullName>
    </submittedName>
</protein>
<dbReference type="AlphaFoldDB" id="A0A2G1VBB6"/>
<gene>
    <name evidence="1" type="ORF">CLH62_18185</name>
</gene>
<dbReference type="OrthoDB" id="6383914at2"/>
<organism evidence="1 2">
    <name type="scientific">Marinobacter guineae</name>
    <dbReference type="NCBI Taxonomy" id="432303"/>
    <lineage>
        <taxon>Bacteria</taxon>
        <taxon>Pseudomonadati</taxon>
        <taxon>Pseudomonadota</taxon>
        <taxon>Gammaproteobacteria</taxon>
        <taxon>Pseudomonadales</taxon>
        <taxon>Marinobacteraceae</taxon>
        <taxon>Marinobacter</taxon>
    </lineage>
</organism>
<sequence>MEELSKSTVTLLGVVVGWLLGQGSELLRSHLKNRKLVGALNSELKDLQAHLETSMERCAKSINADDAPRATIWPHAITHPVYTQYYPEICLHITGDQRLSINSIYGHIATFNQRLSGEYDPQTIKRGLFLAYVDAKWAYELIGYHFRYNGKQKLADDEAKIREINTDFQRFADKI</sequence>